<evidence type="ECO:0000256" key="1">
    <source>
        <dbReference type="SAM" id="MobiDB-lite"/>
    </source>
</evidence>
<proteinExistence type="predicted"/>
<protein>
    <submittedName>
        <fullName evidence="2">Uncharacterized protein</fullName>
    </submittedName>
</protein>
<evidence type="ECO:0000313" key="2">
    <source>
        <dbReference type="EMBL" id="QNT92529.1"/>
    </source>
</evidence>
<name>A0A7H1PWU9_9ACTN</name>
<organism evidence="2 3">
    <name type="scientific">Streptomyces griseofuscus</name>
    <dbReference type="NCBI Taxonomy" id="146922"/>
    <lineage>
        <taxon>Bacteria</taxon>
        <taxon>Bacillati</taxon>
        <taxon>Actinomycetota</taxon>
        <taxon>Actinomycetes</taxon>
        <taxon>Kitasatosporales</taxon>
        <taxon>Streptomycetaceae</taxon>
        <taxon>Streptomyces</taxon>
    </lineage>
</organism>
<dbReference type="KEGG" id="sgf:HEP81_02203"/>
<reference evidence="2 3" key="1">
    <citation type="submission" date="2020-04" db="EMBL/GenBank/DDBJ databases">
        <title>Characterization and engineering of Streptomyces griseofuscus DSM40191 as a potential heterologous host for expression of BGCs.</title>
        <authorList>
            <person name="Gren T."/>
            <person name="Whitford C.M."/>
            <person name="Mohite O.S."/>
            <person name="Joergensen T.S."/>
            <person name="Nielsen J.B."/>
            <person name="Lee S.Y."/>
            <person name="Weber T."/>
        </authorList>
    </citation>
    <scope>NUCLEOTIDE SEQUENCE [LARGE SCALE GENOMIC DNA]</scope>
    <source>
        <strain evidence="2 3">DSM 40191</strain>
    </source>
</reference>
<gene>
    <name evidence="2" type="ORF">HEP81_02203</name>
</gene>
<accession>A0A7H1PWU9</accession>
<sequence length="150" mass="15857">MEIAGQRLPEGSWWDWEVTGWDAGALRLAADHDLTHHHALEVVFVAPALVSCPPAFQDPVFRAPAAEEAERLAQSLGERPPVLVAFEADAGGSEPVSCLIAAERVEIRHGQVPRNTRPPDPRTPGSGAPDAPGATAGGPPRWPGVPLSTD</sequence>
<dbReference type="Proteomes" id="UP000516422">
    <property type="component" value="Chromosome"/>
</dbReference>
<dbReference type="GeneID" id="91461788"/>
<dbReference type="RefSeq" id="WP_051850074.1">
    <property type="nucleotide sequence ID" value="NZ_CP051006.1"/>
</dbReference>
<evidence type="ECO:0000313" key="3">
    <source>
        <dbReference type="Proteomes" id="UP000516422"/>
    </source>
</evidence>
<feature type="compositionally biased region" description="Low complexity" evidence="1">
    <location>
        <begin position="123"/>
        <end position="139"/>
    </location>
</feature>
<dbReference type="EMBL" id="CP051006">
    <property type="protein sequence ID" value="QNT92529.1"/>
    <property type="molecule type" value="Genomic_DNA"/>
</dbReference>
<feature type="region of interest" description="Disordered" evidence="1">
    <location>
        <begin position="107"/>
        <end position="150"/>
    </location>
</feature>
<dbReference type="AlphaFoldDB" id="A0A7H1PWU9"/>